<sequence length="273" mass="29991">MDNTQPDFRAVAGPRLIGDMLNLMLYGSLGVQVYFYYQAFPKDKRFIKYIVSAIFLLETLQTIVIFHDCFIAFTEGLVDPSAVNSIQLSWFGIVVLDGITSFVVQIFFAYRIFVLSESRIMPSIICVVALTQAIAAVDTGIIARSATFSEIGNVSHLPICIWLVGSAVCDILIASFMTYYLSRCSSKVRQTRTLISKLIRMTIETGTITASVATMDVILFLTGQPSLLSASLPLSIVLGKLYSNTTLAMLNSRRDISGSDEVLSGRPALSINH</sequence>
<dbReference type="EMBL" id="ML208269">
    <property type="protein sequence ID" value="TFK74294.1"/>
    <property type="molecule type" value="Genomic_DNA"/>
</dbReference>
<organism evidence="1 2">
    <name type="scientific">Pluteus cervinus</name>
    <dbReference type="NCBI Taxonomy" id="181527"/>
    <lineage>
        <taxon>Eukaryota</taxon>
        <taxon>Fungi</taxon>
        <taxon>Dikarya</taxon>
        <taxon>Basidiomycota</taxon>
        <taxon>Agaricomycotina</taxon>
        <taxon>Agaricomycetes</taxon>
        <taxon>Agaricomycetidae</taxon>
        <taxon>Agaricales</taxon>
        <taxon>Pluteineae</taxon>
        <taxon>Pluteaceae</taxon>
        <taxon>Pluteus</taxon>
    </lineage>
</organism>
<protein>
    <submittedName>
        <fullName evidence="1">Uncharacterized protein</fullName>
    </submittedName>
</protein>
<name>A0ACD3B9I1_9AGAR</name>
<reference evidence="1 2" key="1">
    <citation type="journal article" date="2019" name="Nat. Ecol. Evol.">
        <title>Megaphylogeny resolves global patterns of mushroom evolution.</title>
        <authorList>
            <person name="Varga T."/>
            <person name="Krizsan K."/>
            <person name="Foldi C."/>
            <person name="Dima B."/>
            <person name="Sanchez-Garcia M."/>
            <person name="Sanchez-Ramirez S."/>
            <person name="Szollosi G.J."/>
            <person name="Szarkandi J.G."/>
            <person name="Papp V."/>
            <person name="Albert L."/>
            <person name="Andreopoulos W."/>
            <person name="Angelini C."/>
            <person name="Antonin V."/>
            <person name="Barry K.W."/>
            <person name="Bougher N.L."/>
            <person name="Buchanan P."/>
            <person name="Buyck B."/>
            <person name="Bense V."/>
            <person name="Catcheside P."/>
            <person name="Chovatia M."/>
            <person name="Cooper J."/>
            <person name="Damon W."/>
            <person name="Desjardin D."/>
            <person name="Finy P."/>
            <person name="Geml J."/>
            <person name="Haridas S."/>
            <person name="Hughes K."/>
            <person name="Justo A."/>
            <person name="Karasinski D."/>
            <person name="Kautmanova I."/>
            <person name="Kiss B."/>
            <person name="Kocsube S."/>
            <person name="Kotiranta H."/>
            <person name="LaButti K.M."/>
            <person name="Lechner B.E."/>
            <person name="Liimatainen K."/>
            <person name="Lipzen A."/>
            <person name="Lukacs Z."/>
            <person name="Mihaltcheva S."/>
            <person name="Morgado L.N."/>
            <person name="Niskanen T."/>
            <person name="Noordeloos M.E."/>
            <person name="Ohm R.A."/>
            <person name="Ortiz-Santana B."/>
            <person name="Ovrebo C."/>
            <person name="Racz N."/>
            <person name="Riley R."/>
            <person name="Savchenko A."/>
            <person name="Shiryaev A."/>
            <person name="Soop K."/>
            <person name="Spirin V."/>
            <person name="Szebenyi C."/>
            <person name="Tomsovsky M."/>
            <person name="Tulloss R.E."/>
            <person name="Uehling J."/>
            <person name="Grigoriev I.V."/>
            <person name="Vagvolgyi C."/>
            <person name="Papp T."/>
            <person name="Martin F.M."/>
            <person name="Miettinen O."/>
            <person name="Hibbett D.S."/>
            <person name="Nagy L.G."/>
        </authorList>
    </citation>
    <scope>NUCLEOTIDE SEQUENCE [LARGE SCALE GENOMIC DNA]</scope>
    <source>
        <strain evidence="1 2">NL-1719</strain>
    </source>
</reference>
<evidence type="ECO:0000313" key="1">
    <source>
        <dbReference type="EMBL" id="TFK74294.1"/>
    </source>
</evidence>
<evidence type="ECO:0000313" key="2">
    <source>
        <dbReference type="Proteomes" id="UP000308600"/>
    </source>
</evidence>
<gene>
    <name evidence="1" type="ORF">BDN72DRAFT_80553</name>
</gene>
<proteinExistence type="predicted"/>
<dbReference type="Proteomes" id="UP000308600">
    <property type="component" value="Unassembled WGS sequence"/>
</dbReference>
<keyword evidence="2" id="KW-1185">Reference proteome</keyword>
<accession>A0ACD3B9I1</accession>